<evidence type="ECO:0000256" key="8">
    <source>
        <dbReference type="SAM" id="MobiDB-lite"/>
    </source>
</evidence>
<gene>
    <name evidence="9" type="ORF">EJO69_04515</name>
</gene>
<sequence>MGINTTEFIVIALILVVIVGPEKLPELAAQLGRLIREVKAIATGAKARVKEELGPDFEELKSLDPRQYDPRRIVRDALKDEPPARVPSRTARPVSTPRAAPAAAAAGAAAVPPPTQNSTPGTNDVPASQAMPPVNPGAAAADQPVQAEEAEPVREAVPFDDEAT</sequence>
<dbReference type="KEGG" id="fsl:EJO69_04515"/>
<keyword evidence="2" id="KW-0813">Transport</keyword>
<comment type="subcellular location">
    <subcellularLocation>
        <location evidence="1">Membrane</location>
        <topology evidence="1">Single-pass membrane protein</topology>
    </subcellularLocation>
</comment>
<dbReference type="RefSeq" id="WP_126039710.1">
    <property type="nucleotide sequence ID" value="NZ_CP034438.1"/>
</dbReference>
<keyword evidence="3" id="KW-0812">Transmembrane</keyword>
<reference evidence="9 10" key="1">
    <citation type="submission" date="2018-12" db="EMBL/GenBank/DDBJ databases">
        <title>Complete genome sequence of Flaviflexus salsibiostraticola KCTC 33148.</title>
        <authorList>
            <person name="Bae J.-W."/>
        </authorList>
    </citation>
    <scope>NUCLEOTIDE SEQUENCE [LARGE SCALE GENOMIC DNA]</scope>
    <source>
        <strain evidence="9 10">KCTC 33148</strain>
    </source>
</reference>
<evidence type="ECO:0000256" key="2">
    <source>
        <dbReference type="ARBA" id="ARBA00022448"/>
    </source>
</evidence>
<evidence type="ECO:0000256" key="4">
    <source>
        <dbReference type="ARBA" id="ARBA00022927"/>
    </source>
</evidence>
<keyword evidence="7" id="KW-0472">Membrane</keyword>
<proteinExistence type="predicted"/>
<evidence type="ECO:0000256" key="1">
    <source>
        <dbReference type="ARBA" id="ARBA00004167"/>
    </source>
</evidence>
<evidence type="ECO:0000256" key="7">
    <source>
        <dbReference type="ARBA" id="ARBA00023136"/>
    </source>
</evidence>
<evidence type="ECO:0000313" key="10">
    <source>
        <dbReference type="Proteomes" id="UP000270021"/>
    </source>
</evidence>
<dbReference type="Pfam" id="PF02416">
    <property type="entry name" value="TatA_B_E"/>
    <property type="match status" value="1"/>
</dbReference>
<evidence type="ECO:0008006" key="11">
    <source>
        <dbReference type="Google" id="ProtNLM"/>
    </source>
</evidence>
<dbReference type="EMBL" id="CP034438">
    <property type="protein sequence ID" value="AZN29651.1"/>
    <property type="molecule type" value="Genomic_DNA"/>
</dbReference>
<dbReference type="Proteomes" id="UP000270021">
    <property type="component" value="Chromosome"/>
</dbReference>
<dbReference type="GO" id="GO:0015031">
    <property type="term" value="P:protein transport"/>
    <property type="evidence" value="ECO:0007669"/>
    <property type="project" value="UniProtKB-KW"/>
</dbReference>
<organism evidence="9 10">
    <name type="scientific">Flaviflexus salsibiostraticola</name>
    <dbReference type="NCBI Taxonomy" id="1282737"/>
    <lineage>
        <taxon>Bacteria</taxon>
        <taxon>Bacillati</taxon>
        <taxon>Actinomycetota</taxon>
        <taxon>Actinomycetes</taxon>
        <taxon>Actinomycetales</taxon>
        <taxon>Actinomycetaceae</taxon>
        <taxon>Flaviflexus</taxon>
    </lineage>
</organism>
<dbReference type="AlphaFoldDB" id="A0A3S8Z7Y0"/>
<feature type="compositionally biased region" description="Polar residues" evidence="8">
    <location>
        <begin position="116"/>
        <end position="126"/>
    </location>
</feature>
<keyword evidence="5" id="KW-1133">Transmembrane helix</keyword>
<evidence type="ECO:0000256" key="3">
    <source>
        <dbReference type="ARBA" id="ARBA00022692"/>
    </source>
</evidence>
<dbReference type="Gene3D" id="1.20.5.3310">
    <property type="match status" value="1"/>
</dbReference>
<keyword evidence="10" id="KW-1185">Reference proteome</keyword>
<feature type="compositionally biased region" description="Low complexity" evidence="8">
    <location>
        <begin position="89"/>
        <end position="110"/>
    </location>
</feature>
<evidence type="ECO:0000256" key="6">
    <source>
        <dbReference type="ARBA" id="ARBA00023010"/>
    </source>
</evidence>
<feature type="region of interest" description="Disordered" evidence="8">
    <location>
        <begin position="61"/>
        <end position="164"/>
    </location>
</feature>
<keyword evidence="4" id="KW-0653">Protein transport</keyword>
<protein>
    <recommendedName>
        <fullName evidence="11">Sec-independent protein translocase TatB</fullName>
    </recommendedName>
</protein>
<evidence type="ECO:0000313" key="9">
    <source>
        <dbReference type="EMBL" id="AZN29651.1"/>
    </source>
</evidence>
<dbReference type="OrthoDB" id="3267321at2"/>
<keyword evidence="6" id="KW-0811">Translocation</keyword>
<evidence type="ECO:0000256" key="5">
    <source>
        <dbReference type="ARBA" id="ARBA00022989"/>
    </source>
</evidence>
<name>A0A3S8Z7Y0_9ACTO</name>
<feature type="compositionally biased region" description="Basic and acidic residues" evidence="8">
    <location>
        <begin position="61"/>
        <end position="83"/>
    </location>
</feature>
<dbReference type="GO" id="GO:0016020">
    <property type="term" value="C:membrane"/>
    <property type="evidence" value="ECO:0007669"/>
    <property type="project" value="UniProtKB-ARBA"/>
</dbReference>
<accession>A0A3S8Z7Y0</accession>
<dbReference type="InterPro" id="IPR003369">
    <property type="entry name" value="TatA/B/E"/>
</dbReference>